<proteinExistence type="predicted"/>
<dbReference type="OrthoDB" id="9799095at2"/>
<keyword evidence="3" id="KW-1185">Reference proteome</keyword>
<dbReference type="InterPro" id="IPR010898">
    <property type="entry name" value="Hpre_diP_synth_I"/>
</dbReference>
<dbReference type="RefSeq" id="WP_149172447.1">
    <property type="nucleotide sequence ID" value="NZ_VTOY01000022.1"/>
</dbReference>
<organism evidence="2 3">
    <name type="scientific">Selenomonas ruminis</name>
    <dbReference type="NCBI Taxonomy" id="2593411"/>
    <lineage>
        <taxon>Bacteria</taxon>
        <taxon>Bacillati</taxon>
        <taxon>Bacillota</taxon>
        <taxon>Negativicutes</taxon>
        <taxon>Selenomonadales</taxon>
        <taxon>Selenomonadaceae</taxon>
        <taxon>Selenomonas</taxon>
    </lineage>
</organism>
<sequence length="163" mass="17200">MRSTKKLVYLALLTGQSLVLFLLEGLIPLPFLAPGAKLGLANIITLIALYTLPRWQDAALVLFLRIVLASLFGGGPTILLYSLSGGLMSFAAMVLLQKSGRFSPLGISSAGGFCHHIGQLLAASLAIGSPQLFCYLPILGPCGLLTGILLGWTATKILVHKNN</sequence>
<dbReference type="EMBL" id="VTOY01000022">
    <property type="protein sequence ID" value="TYZ19534.1"/>
    <property type="molecule type" value="Genomic_DNA"/>
</dbReference>
<feature type="transmembrane region" description="Helical" evidence="1">
    <location>
        <begin position="7"/>
        <end position="29"/>
    </location>
</feature>
<keyword evidence="1" id="KW-1133">Transmembrane helix</keyword>
<dbReference type="PIRSF" id="PIRSF027391">
    <property type="entry name" value="Hpre_diP_synt_I"/>
    <property type="match status" value="1"/>
</dbReference>
<dbReference type="Proteomes" id="UP000323646">
    <property type="component" value="Unassembled WGS sequence"/>
</dbReference>
<feature type="transmembrane region" description="Helical" evidence="1">
    <location>
        <begin position="59"/>
        <end position="82"/>
    </location>
</feature>
<dbReference type="AlphaFoldDB" id="A0A5D6VYR9"/>
<reference evidence="2 3" key="1">
    <citation type="submission" date="2019-08" db="EMBL/GenBank/DDBJ databases">
        <title>Selenomonas sp. mPRGC5 and Selenomonas sp. mPRGC8 isolated from ruminal fluid of dairy goat (Capra hircus).</title>
        <authorList>
            <person name="Poothong S."/>
            <person name="Nuengjamnong C."/>
            <person name="Tanasupawat S."/>
        </authorList>
    </citation>
    <scope>NUCLEOTIDE SEQUENCE [LARGE SCALE GENOMIC DNA]</scope>
    <source>
        <strain evidence="3">mPRGC5</strain>
    </source>
</reference>
<protein>
    <submittedName>
        <fullName evidence="2">Gx transporter family protein</fullName>
    </submittedName>
</protein>
<accession>A0A5D6VYR9</accession>
<dbReference type="Pfam" id="PF07456">
    <property type="entry name" value="Hpre_diP_synt_I"/>
    <property type="match status" value="1"/>
</dbReference>
<keyword evidence="1" id="KW-0812">Transmembrane</keyword>
<evidence type="ECO:0000313" key="3">
    <source>
        <dbReference type="Proteomes" id="UP000323646"/>
    </source>
</evidence>
<feature type="transmembrane region" description="Helical" evidence="1">
    <location>
        <begin position="102"/>
        <end position="125"/>
    </location>
</feature>
<evidence type="ECO:0000256" key="1">
    <source>
        <dbReference type="SAM" id="Phobius"/>
    </source>
</evidence>
<feature type="transmembrane region" description="Helical" evidence="1">
    <location>
        <begin position="132"/>
        <end position="154"/>
    </location>
</feature>
<feature type="transmembrane region" description="Helical" evidence="1">
    <location>
        <begin position="35"/>
        <end position="52"/>
    </location>
</feature>
<name>A0A5D6VYR9_9FIRM</name>
<evidence type="ECO:0000313" key="2">
    <source>
        <dbReference type="EMBL" id="TYZ19534.1"/>
    </source>
</evidence>
<gene>
    <name evidence="2" type="ORF">FZ040_13285</name>
</gene>
<dbReference type="InterPro" id="IPR014535">
    <property type="entry name" value="Hpre_diP_synt_I"/>
</dbReference>
<dbReference type="Gene3D" id="1.10.1760.20">
    <property type="match status" value="1"/>
</dbReference>
<keyword evidence="1" id="KW-0472">Membrane</keyword>
<comment type="caution">
    <text evidence="2">The sequence shown here is derived from an EMBL/GenBank/DDBJ whole genome shotgun (WGS) entry which is preliminary data.</text>
</comment>